<organism evidence="1 2">
    <name type="scientific">Albugo candida</name>
    <dbReference type="NCBI Taxonomy" id="65357"/>
    <lineage>
        <taxon>Eukaryota</taxon>
        <taxon>Sar</taxon>
        <taxon>Stramenopiles</taxon>
        <taxon>Oomycota</taxon>
        <taxon>Peronosporomycetes</taxon>
        <taxon>Albuginales</taxon>
        <taxon>Albuginaceae</taxon>
        <taxon>Albugo</taxon>
    </lineage>
</organism>
<reference evidence="1 2" key="1">
    <citation type="submission" date="2012-05" db="EMBL/GenBank/DDBJ databases">
        <title>Recombination and specialization in a pathogen metapopulation.</title>
        <authorList>
            <person name="Gardiner A."/>
            <person name="Kemen E."/>
            <person name="Schultz-Larsen T."/>
            <person name="MacLean D."/>
            <person name="Van Oosterhout C."/>
            <person name="Jones J.D.G."/>
        </authorList>
    </citation>
    <scope>NUCLEOTIDE SEQUENCE [LARGE SCALE GENOMIC DNA]</scope>
    <source>
        <strain evidence="1 2">Ac Nc2</strain>
    </source>
</reference>
<sequence>MERTAPNAFRPIQAFTDSSVRESSRSLCISTADWYMPKYISSLVFFSVAIGVGSSSNSFSIQAQAPTVSIHTPIFLDAYTKHSSIEPALVGLLISSTYSTTSKNVSWAARNTAMNGFNLNAFCKASRTCSSHELASSNTSHDIYSSQNRGIFDSLCSCFDNLTRFHTTTFIYQSTNIVFRDHKCVLWIQI</sequence>
<comment type="caution">
    <text evidence="1">The sequence shown here is derived from an EMBL/GenBank/DDBJ whole genome shotgun (WGS) entry which is preliminary data.</text>
</comment>
<evidence type="ECO:0000313" key="2">
    <source>
        <dbReference type="Proteomes" id="UP000053237"/>
    </source>
</evidence>
<dbReference type="EMBL" id="CAIX01000082">
    <property type="protein sequence ID" value="CCI44902.1"/>
    <property type="molecule type" value="Genomic_DNA"/>
</dbReference>
<proteinExistence type="predicted"/>
<name>A0A024GF18_9STRA</name>
<protein>
    <submittedName>
        <fullName evidence="1">Uncharacterized protein</fullName>
    </submittedName>
</protein>
<dbReference type="Proteomes" id="UP000053237">
    <property type="component" value="Unassembled WGS sequence"/>
</dbReference>
<evidence type="ECO:0000313" key="1">
    <source>
        <dbReference type="EMBL" id="CCI44902.1"/>
    </source>
</evidence>
<dbReference type="InParanoid" id="A0A024GF18"/>
<keyword evidence="2" id="KW-1185">Reference proteome</keyword>
<gene>
    <name evidence="1" type="ORF">BN9_057260</name>
</gene>
<dbReference type="AlphaFoldDB" id="A0A024GF18"/>
<accession>A0A024GF18</accession>